<protein>
    <submittedName>
        <fullName evidence="1">Uncharacterized protein</fullName>
    </submittedName>
</protein>
<evidence type="ECO:0000313" key="2">
    <source>
        <dbReference type="Proteomes" id="UP000183769"/>
    </source>
</evidence>
<name>A0A1I5U9B7_9EURY</name>
<dbReference type="AlphaFoldDB" id="A0A1I5U9B7"/>
<dbReference type="Proteomes" id="UP000183769">
    <property type="component" value="Unassembled WGS sequence"/>
</dbReference>
<gene>
    <name evidence="1" type="ORF">SAMN05216277_11215</name>
</gene>
<organism evidence="1 2">
    <name type="scientific">Halolamina pelagica</name>
    <dbReference type="NCBI Taxonomy" id="699431"/>
    <lineage>
        <taxon>Archaea</taxon>
        <taxon>Methanobacteriati</taxon>
        <taxon>Methanobacteriota</taxon>
        <taxon>Stenosarchaea group</taxon>
        <taxon>Halobacteria</taxon>
        <taxon>Halobacteriales</taxon>
        <taxon>Haloferacaceae</taxon>
    </lineage>
</organism>
<reference evidence="2" key="1">
    <citation type="submission" date="2016-10" db="EMBL/GenBank/DDBJ databases">
        <authorList>
            <person name="Varghese N."/>
            <person name="Submissions S."/>
        </authorList>
    </citation>
    <scope>NUCLEOTIDE SEQUENCE [LARGE SCALE GENOMIC DNA]</scope>
    <source>
        <strain evidence="2">CGMCC 1.10329</strain>
    </source>
</reference>
<proteinExistence type="predicted"/>
<keyword evidence="2" id="KW-1185">Reference proteome</keyword>
<accession>A0A1I5U9B7</accession>
<evidence type="ECO:0000313" key="1">
    <source>
        <dbReference type="EMBL" id="SFP91831.1"/>
    </source>
</evidence>
<dbReference type="EMBL" id="FOXI01000012">
    <property type="protein sequence ID" value="SFP91831.1"/>
    <property type="molecule type" value="Genomic_DNA"/>
</dbReference>
<sequence length="153" mass="16770">MWSAYRDAEIGVGDVVVDLSRTTSLQVTGVASKRAGEHPKVRSDRTADLFGVDEDELVYHCVFLPDGDDAISPPSKTYAYPASRLLRYPVEEATPNERLQREWLTNVLEELAVEANELGAQQRICLREVVSNAFGSEVAGLLEEFVEAAGGEA</sequence>